<dbReference type="Gene3D" id="3.40.50.10810">
    <property type="entry name" value="Tandem AAA-ATPase domain"/>
    <property type="match status" value="1"/>
</dbReference>
<dbReference type="EMBL" id="DS566032">
    <property type="status" value="NOT_ANNOTATED_CDS"/>
    <property type="molecule type" value="Genomic_DNA"/>
</dbReference>
<dbReference type="VEuPathDB" id="FungiDB:KRP22_906"/>
<dbReference type="eggNOG" id="KOG1001">
    <property type="taxonomic scope" value="Eukaryota"/>
</dbReference>
<dbReference type="AlphaFoldDB" id="H3GQ59"/>
<evidence type="ECO:0000256" key="1">
    <source>
        <dbReference type="ARBA" id="ARBA00022741"/>
    </source>
</evidence>
<dbReference type="InterPro" id="IPR038718">
    <property type="entry name" value="SNF2-like_sf"/>
</dbReference>
<feature type="region of interest" description="Disordered" evidence="5">
    <location>
        <begin position="310"/>
        <end position="336"/>
    </location>
</feature>
<keyword evidence="1" id="KW-0547">Nucleotide-binding</keyword>
<protein>
    <recommendedName>
        <fullName evidence="8">SNF2 N-terminal domain-containing protein</fullName>
    </recommendedName>
</protein>
<dbReference type="VEuPathDB" id="FungiDB:KRP23_13228"/>
<keyword evidence="7" id="KW-1185">Reference proteome</keyword>
<evidence type="ECO:0000256" key="2">
    <source>
        <dbReference type="ARBA" id="ARBA00022801"/>
    </source>
</evidence>
<keyword evidence="4" id="KW-0175">Coiled coil</keyword>
<evidence type="ECO:0000313" key="6">
    <source>
        <dbReference type="EnsemblProtists" id="Phyra78889"/>
    </source>
</evidence>
<dbReference type="GO" id="GO:0008094">
    <property type="term" value="F:ATP-dependent activity, acting on DNA"/>
    <property type="evidence" value="ECO:0000318"/>
    <property type="project" value="GO_Central"/>
</dbReference>
<evidence type="ECO:0000256" key="3">
    <source>
        <dbReference type="ARBA" id="ARBA00022840"/>
    </source>
</evidence>
<reference evidence="6" key="2">
    <citation type="submission" date="2015-06" db="UniProtKB">
        <authorList>
            <consortium name="EnsemblProtists"/>
        </authorList>
    </citation>
    <scope>IDENTIFICATION</scope>
    <source>
        <strain evidence="6">Pr102</strain>
    </source>
</reference>
<dbReference type="VEuPathDB" id="FungiDB:KRP22_118"/>
<feature type="compositionally biased region" description="Basic and acidic residues" evidence="5">
    <location>
        <begin position="310"/>
        <end position="319"/>
    </location>
</feature>
<evidence type="ECO:0000313" key="7">
    <source>
        <dbReference type="Proteomes" id="UP000005238"/>
    </source>
</evidence>
<dbReference type="VEuPathDB" id="FungiDB:KRP23_7900"/>
<feature type="region of interest" description="Disordered" evidence="5">
    <location>
        <begin position="612"/>
        <end position="670"/>
    </location>
</feature>
<dbReference type="EnsemblProtists" id="Phyra78889">
    <property type="protein sequence ID" value="Phyra78889"/>
    <property type="gene ID" value="Phyra78889"/>
</dbReference>
<keyword evidence="2" id="KW-0378">Hydrolase</keyword>
<feature type="compositionally biased region" description="Low complexity" evidence="5">
    <location>
        <begin position="654"/>
        <end position="665"/>
    </location>
</feature>
<accession>H3GQ59</accession>
<dbReference type="Proteomes" id="UP000005238">
    <property type="component" value="Unassembled WGS sequence"/>
</dbReference>
<name>H3GQ59_PHYRM</name>
<dbReference type="GO" id="GO:0005524">
    <property type="term" value="F:ATP binding"/>
    <property type="evidence" value="ECO:0007669"/>
    <property type="project" value="UniProtKB-KW"/>
</dbReference>
<sequence length="712" mass="80041">MTVPLYAHQWRSLHCLLQIEARDEDMANCWADAIGLDKTATMLALTAGEARGYTAVANLLVAPSHLLAQWKLEVYKLVKDGEIGVVLGLRQFLEMMENPVARANISKWMLMGVEEAFTATGSSTPLQFAHKPWRRVIFKKVDETYIHDKLHPKELLRYEMERVLAARQSEYDVFALGDFDVASHVHFLDPVGFSLMQTRILEQEAIGRVLGMGQTNELVTVGRLIAEDTVEETLHDDIHEATMKIIAADNFFFDGERGDAYLCSAPFRRVLEGTIAHRIEQAAAEGEVFDLTEDAATSLEQQLLVIREHERHSSARDSNSRQYRQQPPQPQLEEQQVNCSENDYSQEHTYNISKLCNVVLPIELSRLFKSNVFDVEGQTCKTLTDGPQFGGGFLRLAELGRISTHWIAEGLEVLGSKVGATLDFAPRNANGICNWIMTNDVFYREALSQLKRDYSKLEQHATELKQDNVELRNALLAKEQRTAELQRKNETQVKGAGMYQALTCEETQDDWARCNQAWCDGWDRLTNKLAEAKAEATKCHKKSKTRHRKIKALKNRAETTMATSNIFALRLLAVVQEKPDVKTQLARYKTKLHAQTTFLAEARVMVRELRQSAERSNASCPKAANSWRSRETLPTSLSSEISPRSARSASCKRPPSVATTSPTTSDGSSCLRSDSELIYFVPRACAGGTSRAGRLELISEFRRKLADAAARS</sequence>
<keyword evidence="3" id="KW-0067">ATP-binding</keyword>
<feature type="compositionally biased region" description="Polar residues" evidence="5">
    <location>
        <begin position="632"/>
        <end position="648"/>
    </location>
</feature>
<dbReference type="PANTHER" id="PTHR45626:SF22">
    <property type="entry name" value="DNA REPAIR PROTEIN RAD5"/>
    <property type="match status" value="1"/>
</dbReference>
<dbReference type="VEuPathDB" id="FungiDB:KRP23_13344"/>
<reference evidence="7" key="1">
    <citation type="journal article" date="2006" name="Science">
        <title>Phytophthora genome sequences uncover evolutionary origins and mechanisms of pathogenesis.</title>
        <authorList>
            <person name="Tyler B.M."/>
            <person name="Tripathy S."/>
            <person name="Zhang X."/>
            <person name="Dehal P."/>
            <person name="Jiang R.H."/>
            <person name="Aerts A."/>
            <person name="Arredondo F.D."/>
            <person name="Baxter L."/>
            <person name="Bensasson D."/>
            <person name="Beynon J.L."/>
            <person name="Chapman J."/>
            <person name="Damasceno C.M."/>
            <person name="Dorrance A.E."/>
            <person name="Dou D."/>
            <person name="Dickerman A.W."/>
            <person name="Dubchak I.L."/>
            <person name="Garbelotto M."/>
            <person name="Gijzen M."/>
            <person name="Gordon S.G."/>
            <person name="Govers F."/>
            <person name="Grunwald N.J."/>
            <person name="Huang W."/>
            <person name="Ivors K.L."/>
            <person name="Jones R.W."/>
            <person name="Kamoun S."/>
            <person name="Krampis K."/>
            <person name="Lamour K.H."/>
            <person name="Lee M.K."/>
            <person name="McDonald W.H."/>
            <person name="Medina M."/>
            <person name="Meijer H.J."/>
            <person name="Nordberg E.K."/>
            <person name="Maclean D.J."/>
            <person name="Ospina-Giraldo M.D."/>
            <person name="Morris P.F."/>
            <person name="Phuntumart V."/>
            <person name="Putnam N.H."/>
            <person name="Rash S."/>
            <person name="Rose J.K."/>
            <person name="Sakihama Y."/>
            <person name="Salamov A.A."/>
            <person name="Savidor A."/>
            <person name="Scheuring C.F."/>
            <person name="Smith B.M."/>
            <person name="Sobral B.W."/>
            <person name="Terry A."/>
            <person name="Torto-Alalibo T.A."/>
            <person name="Win J."/>
            <person name="Xu Z."/>
            <person name="Zhang H."/>
            <person name="Grigoriev I.V."/>
            <person name="Rokhsar D.S."/>
            <person name="Boore J.L."/>
        </authorList>
    </citation>
    <scope>NUCLEOTIDE SEQUENCE [LARGE SCALE GENOMIC DNA]</scope>
    <source>
        <strain evidence="7">Pr102</strain>
    </source>
</reference>
<feature type="coiled-coil region" evidence="4">
    <location>
        <begin position="447"/>
        <end position="488"/>
    </location>
</feature>
<evidence type="ECO:0008006" key="8">
    <source>
        <dbReference type="Google" id="ProtNLM"/>
    </source>
</evidence>
<dbReference type="InParanoid" id="H3GQ59"/>
<dbReference type="VEuPathDB" id="FungiDB:KRP22_119"/>
<dbReference type="GO" id="GO:0016787">
    <property type="term" value="F:hydrolase activity"/>
    <property type="evidence" value="ECO:0007669"/>
    <property type="project" value="UniProtKB-KW"/>
</dbReference>
<dbReference type="PANTHER" id="PTHR45626">
    <property type="entry name" value="TRANSCRIPTION TERMINATION FACTOR 2-RELATED"/>
    <property type="match status" value="1"/>
</dbReference>
<organism evidence="6 7">
    <name type="scientific">Phytophthora ramorum</name>
    <name type="common">Sudden oak death agent</name>
    <dbReference type="NCBI Taxonomy" id="164328"/>
    <lineage>
        <taxon>Eukaryota</taxon>
        <taxon>Sar</taxon>
        <taxon>Stramenopiles</taxon>
        <taxon>Oomycota</taxon>
        <taxon>Peronosporomycetes</taxon>
        <taxon>Peronosporales</taxon>
        <taxon>Peronosporaceae</taxon>
        <taxon>Phytophthora</taxon>
    </lineage>
</organism>
<dbReference type="STRING" id="164328.H3GQ59"/>
<dbReference type="GO" id="GO:0005634">
    <property type="term" value="C:nucleus"/>
    <property type="evidence" value="ECO:0000318"/>
    <property type="project" value="GO_Central"/>
</dbReference>
<dbReference type="HOGENOM" id="CLU_388074_0_0_1"/>
<evidence type="ECO:0000256" key="5">
    <source>
        <dbReference type="SAM" id="MobiDB-lite"/>
    </source>
</evidence>
<dbReference type="GO" id="GO:0006281">
    <property type="term" value="P:DNA repair"/>
    <property type="evidence" value="ECO:0000318"/>
    <property type="project" value="GO_Central"/>
</dbReference>
<dbReference type="VEuPathDB" id="FungiDB:KRP23_7899"/>
<proteinExistence type="predicted"/>
<evidence type="ECO:0000256" key="4">
    <source>
        <dbReference type="SAM" id="Coils"/>
    </source>
</evidence>
<dbReference type="InterPro" id="IPR050628">
    <property type="entry name" value="SNF2_RAD54_helicase_TF"/>
</dbReference>